<dbReference type="Pfam" id="PF12690">
    <property type="entry name" value="BsuPI"/>
    <property type="match status" value="1"/>
</dbReference>
<dbReference type="AlphaFoldDB" id="A0ABD5MJA2"/>
<sequence>MSEPLDPTLTVAPTDGGLTLTLTVENGGPDAVEFSFSDGQRAEFVARDAEGDEVWRWSDGRAFAMALGSETVEPGATVEYEGEWTSPEPGEYEVVGSLAATDAEAAASMTVVVPGEK</sequence>
<dbReference type="GeneID" id="67210258"/>
<evidence type="ECO:0000313" key="3">
    <source>
        <dbReference type="Proteomes" id="UP001589595"/>
    </source>
</evidence>
<proteinExistence type="predicted"/>
<evidence type="ECO:0000313" key="2">
    <source>
        <dbReference type="EMBL" id="MFB9823911.1"/>
    </source>
</evidence>
<gene>
    <name evidence="2" type="ORF">ACFFOL_06980</name>
</gene>
<protein>
    <recommendedName>
        <fullName evidence="1">Intracellular proteinase inhibitor BsuPI domain-containing protein</fullName>
    </recommendedName>
</protein>
<comment type="caution">
    <text evidence="2">The sequence shown here is derived from an EMBL/GenBank/DDBJ whole genome shotgun (WGS) entry which is preliminary data.</text>
</comment>
<organism evidence="2 3">
    <name type="scientific">Halobaculum roseum</name>
    <dbReference type="NCBI Taxonomy" id="2175149"/>
    <lineage>
        <taxon>Archaea</taxon>
        <taxon>Methanobacteriati</taxon>
        <taxon>Methanobacteriota</taxon>
        <taxon>Stenosarchaea group</taxon>
        <taxon>Halobacteria</taxon>
        <taxon>Halobacteriales</taxon>
        <taxon>Haloferacaceae</taxon>
        <taxon>Halobaculum</taxon>
    </lineage>
</organism>
<dbReference type="InterPro" id="IPR038144">
    <property type="entry name" value="IPI"/>
</dbReference>
<reference evidence="2" key="1">
    <citation type="submission" date="2024-09" db="EMBL/GenBank/DDBJ databases">
        <authorList>
            <person name="Sun Q."/>
        </authorList>
    </citation>
    <scope>NUCLEOTIDE SEQUENCE [LARGE SCALE GENOMIC DNA]</scope>
    <source>
        <strain evidence="2">JCM 31273</strain>
    </source>
</reference>
<feature type="domain" description="Intracellular proteinase inhibitor BsuPI" evidence="1">
    <location>
        <begin position="8"/>
        <end position="101"/>
    </location>
</feature>
<accession>A0ABD5MJA2</accession>
<keyword evidence="3" id="KW-1185">Reference proteome</keyword>
<dbReference type="Proteomes" id="UP001589595">
    <property type="component" value="Unassembled WGS sequence"/>
</dbReference>
<name>A0ABD5MJA2_9EURY</name>
<dbReference type="EMBL" id="JBHMAJ010000006">
    <property type="protein sequence ID" value="MFB9823911.1"/>
    <property type="molecule type" value="Genomic_DNA"/>
</dbReference>
<dbReference type="RefSeq" id="WP_222922892.1">
    <property type="nucleotide sequence ID" value="NZ_CP082286.1"/>
</dbReference>
<evidence type="ECO:0000259" key="1">
    <source>
        <dbReference type="Pfam" id="PF12690"/>
    </source>
</evidence>
<dbReference type="InterPro" id="IPR020481">
    <property type="entry name" value="Intracell_prot_inh_BsuPI"/>
</dbReference>
<dbReference type="Gene3D" id="2.60.40.2360">
    <property type="entry name" value="Intracellular proteinase inhibitor BsuPI"/>
    <property type="match status" value="1"/>
</dbReference>